<proteinExistence type="predicted"/>
<dbReference type="Proteomes" id="UP000029629">
    <property type="component" value="Unassembled WGS sequence"/>
</dbReference>
<keyword evidence="1" id="KW-1133">Transmembrane helix</keyword>
<dbReference type="GO" id="GO:0015221">
    <property type="term" value="F:lipopolysaccharide transmembrane transporter activity"/>
    <property type="evidence" value="ECO:0007669"/>
    <property type="project" value="InterPro"/>
</dbReference>
<reference evidence="2 3" key="1">
    <citation type="submission" date="2014-07" db="EMBL/GenBank/DDBJ databases">
        <authorList>
            <person name="McCorrison J."/>
            <person name="Sanka R."/>
            <person name="Torralba M."/>
            <person name="Gillis M."/>
            <person name="Haft D.H."/>
            <person name="Methe B."/>
            <person name="Sutton G."/>
            <person name="Nelson K.E."/>
        </authorList>
    </citation>
    <scope>NUCLEOTIDE SEQUENCE [LARGE SCALE GENOMIC DNA]</scope>
    <source>
        <strain evidence="2 3">DNF00040</strain>
    </source>
</reference>
<accession>A0A095ZA13</accession>
<evidence type="ECO:0000313" key="2">
    <source>
        <dbReference type="EMBL" id="KGF31493.1"/>
    </source>
</evidence>
<evidence type="ECO:0000313" key="3">
    <source>
        <dbReference type="Proteomes" id="UP000029629"/>
    </source>
</evidence>
<dbReference type="NCBIfam" id="TIGR04409">
    <property type="entry name" value="LptC_YrbK"/>
    <property type="match status" value="1"/>
</dbReference>
<dbReference type="InterPro" id="IPR026265">
    <property type="entry name" value="LptC"/>
</dbReference>
<name>A0A095ZA13_9BURK</name>
<protein>
    <recommendedName>
        <fullName evidence="4">LPS export ABC transporter periplasmic protein LptC</fullName>
    </recommendedName>
</protein>
<dbReference type="OrthoDB" id="5298112at2"/>
<dbReference type="EMBL" id="JRNI01000013">
    <property type="protein sequence ID" value="KGF31493.1"/>
    <property type="molecule type" value="Genomic_DNA"/>
</dbReference>
<sequence length="200" mass="22097">MKDRLPAIIACIILLGLVAITWWAADYADRAFPVETQVAESREPDAWSGSFTMLQADADALPVTRLDGSEMRHYPHNGAYEISKPQLISQRPDSPRVIASSNTAWAYNNVSLIHMLGKGHVHRFPTADSKALDITSEKLIVHPDEDIIETDEPAIVIQGDSRLVGEGMKYNNNTRKLEVYANSGVRIAPKDMPNSNSNSN</sequence>
<dbReference type="GO" id="GO:0005886">
    <property type="term" value="C:plasma membrane"/>
    <property type="evidence" value="ECO:0007669"/>
    <property type="project" value="InterPro"/>
</dbReference>
<feature type="transmembrane region" description="Helical" evidence="1">
    <location>
        <begin position="7"/>
        <end position="25"/>
    </location>
</feature>
<dbReference type="Gene3D" id="2.60.450.10">
    <property type="entry name" value="Lipopolysaccharide (LPS) transport protein A like domain"/>
    <property type="match status" value="1"/>
</dbReference>
<evidence type="ECO:0008006" key="4">
    <source>
        <dbReference type="Google" id="ProtNLM"/>
    </source>
</evidence>
<gene>
    <name evidence="2" type="ORF">HMPREF2130_03080</name>
</gene>
<comment type="caution">
    <text evidence="2">The sequence shown here is derived from an EMBL/GenBank/DDBJ whole genome shotgun (WGS) entry which is preliminary data.</text>
</comment>
<keyword evidence="3" id="KW-1185">Reference proteome</keyword>
<keyword evidence="1" id="KW-0812">Transmembrane</keyword>
<dbReference type="Pfam" id="PF06835">
    <property type="entry name" value="LptC"/>
    <property type="match status" value="1"/>
</dbReference>
<dbReference type="AlphaFoldDB" id="A0A095ZA13"/>
<dbReference type="eggNOG" id="COG3117">
    <property type="taxonomic scope" value="Bacteria"/>
</dbReference>
<dbReference type="RefSeq" id="WP_036558001.1">
    <property type="nucleotide sequence ID" value="NZ_JRNI01000013.1"/>
</dbReference>
<evidence type="ECO:0000256" key="1">
    <source>
        <dbReference type="SAM" id="Phobius"/>
    </source>
</evidence>
<organism evidence="2 3">
    <name type="scientific">Oligella urethralis DNF00040</name>
    <dbReference type="NCBI Taxonomy" id="1401065"/>
    <lineage>
        <taxon>Bacteria</taxon>
        <taxon>Pseudomonadati</taxon>
        <taxon>Pseudomonadota</taxon>
        <taxon>Betaproteobacteria</taxon>
        <taxon>Burkholderiales</taxon>
        <taxon>Alcaligenaceae</taxon>
        <taxon>Oligella</taxon>
    </lineage>
</organism>
<dbReference type="InterPro" id="IPR010664">
    <property type="entry name" value="LipoPS_assembly_LptC-rel"/>
</dbReference>
<keyword evidence="1" id="KW-0472">Membrane</keyword>